<dbReference type="Pfam" id="PF08299">
    <property type="entry name" value="Bac_DnaA_C"/>
    <property type="match status" value="1"/>
</dbReference>
<feature type="binding site" evidence="8">
    <location>
        <position position="148"/>
    </location>
    <ligand>
        <name>ATP</name>
        <dbReference type="ChEBI" id="CHEBI:30616"/>
    </ligand>
</feature>
<dbReference type="SUPFAM" id="SSF52540">
    <property type="entry name" value="P-loop containing nucleoside triphosphate hydrolases"/>
    <property type="match status" value="1"/>
</dbReference>
<comment type="subcellular location">
    <subcellularLocation>
        <location evidence="8">Cytoplasm</location>
    </subcellularLocation>
</comment>
<dbReference type="AlphaFoldDB" id="A0A124IW77"/>
<dbReference type="InterPro" id="IPR003593">
    <property type="entry name" value="AAA+_ATPase"/>
</dbReference>
<dbReference type="GO" id="GO:0006270">
    <property type="term" value="P:DNA replication initiation"/>
    <property type="evidence" value="ECO:0007669"/>
    <property type="project" value="UniProtKB-UniRule"/>
</dbReference>
<reference evidence="14 15" key="1">
    <citation type="submission" date="2015-12" db="EMBL/GenBank/DDBJ databases">
        <title>Draft genome sequence of Acidibacillus ferrooxidans ITV001, isolated from a chalcopyrite acid mine drainage site in Brazil.</title>
        <authorList>
            <person name="Dall'Agnol H."/>
            <person name="Nancucheo I."/>
            <person name="Johnson B."/>
            <person name="Oliveira R."/>
            <person name="Leite L."/>
            <person name="Pylro V."/>
            <person name="Nunes G.L."/>
            <person name="Tzotzos G."/>
            <person name="Fernandes G.R."/>
            <person name="Dutra J."/>
            <person name="Orellana S.C."/>
            <person name="Oliveira G."/>
        </authorList>
    </citation>
    <scope>NUCLEOTIDE SEQUENCE [LARGE SCALE GENOMIC DNA]</scope>
    <source>
        <strain evidence="15">ITV01</strain>
    </source>
</reference>
<dbReference type="FunFam" id="1.10.1750.10:FF:000002">
    <property type="entry name" value="Chromosomal replication initiator protein DnaA"/>
    <property type="match status" value="1"/>
</dbReference>
<dbReference type="InterPro" id="IPR020591">
    <property type="entry name" value="Chromosome_initiator_DnaA-like"/>
</dbReference>
<feature type="region of interest" description="Domain I, interacts with DnaA modulators" evidence="8">
    <location>
        <begin position="1"/>
        <end position="88"/>
    </location>
</feature>
<comment type="subunit">
    <text evidence="8">Oligomerizes as a right-handed, spiral filament on DNA at oriC.</text>
</comment>
<keyword evidence="2 8" id="KW-0963">Cytoplasm</keyword>
<evidence type="ECO:0000259" key="12">
    <source>
        <dbReference type="SMART" id="SM00382"/>
    </source>
</evidence>
<comment type="similarity">
    <text evidence="1 8 11">Belongs to the DnaA family.</text>
</comment>
<dbReference type="SMART" id="SM00382">
    <property type="entry name" value="AAA"/>
    <property type="match status" value="1"/>
</dbReference>
<comment type="caution">
    <text evidence="8">Lacks conserved residue(s) required for the propagation of feature annotation.</text>
</comment>
<sequence length="441" mass="50051">MSNEGRTLWLKTLSELKKLEPFVHAALYGADVDTFDGTNLQVAVPTPSILDHMTKSGNDTRVEQIVSAFHGSPVRLQFIVKRFTENSTPKTARTVESKNPFNPHYTFETFVVGERNRLAHAASIAVAERPGRGYNPFFLHGDVGLGKTHLMHAIAQRALQMNPTALITYITTETFVREYVTALQFNHVDEFRRRYRNVDILLIDDIQFISGKDSTQEEFFHTFNTLYSEQKQIVITSDRAPKEISDLEDRLRSRFSGGLIIDVKPPDLETRMAILRRKARAEGVDIPDDAIQVIASHIETNVRELEGALIRVIAYSSMMNKDIDAALTQTAISDLIPENQQNRSVTLTDIQKAVCTHFHIKMDDLRGRSRQKDIANPRQIAMYLTRELTDLSLPKIGHDFGGRDHTTVLHACEKIDKLLSTDPEIKRTIDHLKHTLTILTR</sequence>
<keyword evidence="5 8" id="KW-0067">ATP-binding</keyword>
<dbReference type="HAMAP" id="MF_00377">
    <property type="entry name" value="DnaA_bact"/>
    <property type="match status" value="1"/>
</dbReference>
<dbReference type="NCBIfam" id="TIGR00362">
    <property type="entry name" value="DnaA"/>
    <property type="match status" value="1"/>
</dbReference>
<keyword evidence="7 8" id="KW-0238">DNA-binding</keyword>
<evidence type="ECO:0000256" key="7">
    <source>
        <dbReference type="ARBA" id="ARBA00023125"/>
    </source>
</evidence>
<dbReference type="Pfam" id="PF00308">
    <property type="entry name" value="Bac_DnaA"/>
    <property type="match status" value="1"/>
</dbReference>
<dbReference type="GO" id="GO:0008289">
    <property type="term" value="F:lipid binding"/>
    <property type="evidence" value="ECO:0007669"/>
    <property type="project" value="UniProtKB-KW"/>
</dbReference>
<evidence type="ECO:0000256" key="6">
    <source>
        <dbReference type="ARBA" id="ARBA00023121"/>
    </source>
</evidence>
<keyword evidence="15" id="KW-1185">Reference proteome</keyword>
<evidence type="ECO:0000256" key="10">
    <source>
        <dbReference type="RuleBase" id="RU000577"/>
    </source>
</evidence>
<dbReference type="PROSITE" id="PS01008">
    <property type="entry name" value="DNAA"/>
    <property type="match status" value="1"/>
</dbReference>
<dbReference type="PANTHER" id="PTHR30050:SF2">
    <property type="entry name" value="CHROMOSOMAL REPLICATION INITIATOR PROTEIN DNAA"/>
    <property type="match status" value="1"/>
</dbReference>
<dbReference type="Gene3D" id="1.10.8.60">
    <property type="match status" value="1"/>
</dbReference>
<dbReference type="PANTHER" id="PTHR30050">
    <property type="entry name" value="CHROMOSOMAL REPLICATION INITIATOR PROTEIN DNAA"/>
    <property type="match status" value="1"/>
</dbReference>
<name>A0A124IW77_9BACL</name>
<comment type="caution">
    <text evidence="14">The sequence shown here is derived from an EMBL/GenBank/DDBJ whole genome shotgun (WGS) entry which is preliminary data.</text>
</comment>
<keyword evidence="4 8" id="KW-0547">Nucleotide-binding</keyword>
<dbReference type="FunFam" id="3.40.50.300:FF:000668">
    <property type="entry name" value="Chromosomal replication initiator protein DnaA"/>
    <property type="match status" value="1"/>
</dbReference>
<dbReference type="Gene3D" id="1.10.1750.10">
    <property type="match status" value="1"/>
</dbReference>
<dbReference type="RefSeq" id="WP_067713180.1">
    <property type="nucleotide sequence ID" value="NZ_LPVJ01000011.1"/>
</dbReference>
<comment type="function">
    <text evidence="8 10">Plays an essential role in the initiation and regulation of chromosomal replication. ATP-DnaA binds to the origin of replication (oriC) to initiate formation of the DNA replication initiation complex once per cell cycle. Binds the DnaA box (a 9 base pair repeat at the origin) and separates the double-stranded (ds)DNA. Forms a right-handed helical filament on oriC DNA; dsDNA binds to the exterior of the filament while single-stranded (ss)DNA is stabiized in the filament's interior. The ATP-DnaA-oriC complex binds and stabilizes one strand of the AT-rich DNA unwinding element (DUE), permitting loading of DNA polymerase. After initiation quickly degrades to an ADP-DnaA complex that is not apt for DNA replication. Binds acidic phospholipids.</text>
</comment>
<feature type="domain" description="Chromosomal replication initiator DnaA C-terminal" evidence="13">
    <location>
        <begin position="346"/>
        <end position="415"/>
    </location>
</feature>
<evidence type="ECO:0000256" key="1">
    <source>
        <dbReference type="ARBA" id="ARBA00006583"/>
    </source>
</evidence>
<evidence type="ECO:0000256" key="11">
    <source>
        <dbReference type="RuleBase" id="RU004227"/>
    </source>
</evidence>
<organism evidence="14 15">
    <name type="scientific">Ferroacidibacillus organovorans</name>
    <dbReference type="NCBI Taxonomy" id="1765683"/>
    <lineage>
        <taxon>Bacteria</taxon>
        <taxon>Bacillati</taxon>
        <taxon>Bacillota</taxon>
        <taxon>Bacilli</taxon>
        <taxon>Bacillales</taxon>
        <taxon>Alicyclobacillaceae</taxon>
        <taxon>Ferroacidibacillus</taxon>
    </lineage>
</organism>
<dbReference type="CDD" id="cd06571">
    <property type="entry name" value="Bac_DnaA_C"/>
    <property type="match status" value="1"/>
</dbReference>
<keyword evidence="3 8" id="KW-0235">DNA replication</keyword>
<evidence type="ECO:0000256" key="5">
    <source>
        <dbReference type="ARBA" id="ARBA00022840"/>
    </source>
</evidence>
<evidence type="ECO:0000256" key="2">
    <source>
        <dbReference type="ARBA" id="ARBA00022490"/>
    </source>
</evidence>
<dbReference type="GO" id="GO:0006275">
    <property type="term" value="P:regulation of DNA replication"/>
    <property type="evidence" value="ECO:0007669"/>
    <property type="project" value="UniProtKB-UniRule"/>
</dbReference>
<dbReference type="InterPro" id="IPR010921">
    <property type="entry name" value="Trp_repressor/repl_initiator"/>
</dbReference>
<feature type="binding site" evidence="8">
    <location>
        <position position="144"/>
    </location>
    <ligand>
        <name>ATP</name>
        <dbReference type="ChEBI" id="CHEBI:30616"/>
    </ligand>
</feature>
<dbReference type="GO" id="GO:0003688">
    <property type="term" value="F:DNA replication origin binding"/>
    <property type="evidence" value="ECO:0007669"/>
    <property type="project" value="UniProtKB-UniRule"/>
</dbReference>
<feature type="domain" description="AAA+ ATPase" evidence="12">
    <location>
        <begin position="133"/>
        <end position="265"/>
    </location>
</feature>
<feature type="binding site" evidence="8">
    <location>
        <position position="146"/>
    </location>
    <ligand>
        <name>ATP</name>
        <dbReference type="ChEBI" id="CHEBI:30616"/>
    </ligand>
</feature>
<dbReference type="InterPro" id="IPR018312">
    <property type="entry name" value="Chromosome_initiator_DnaA_CS"/>
</dbReference>
<evidence type="ECO:0000313" key="15">
    <source>
        <dbReference type="Proteomes" id="UP000053557"/>
    </source>
</evidence>
<evidence type="ECO:0000313" key="14">
    <source>
        <dbReference type="EMBL" id="KUO96529.1"/>
    </source>
</evidence>
<dbReference type="InterPro" id="IPR001957">
    <property type="entry name" value="Chromosome_initiator_DnaA"/>
</dbReference>
<dbReference type="InterPro" id="IPR027417">
    <property type="entry name" value="P-loop_NTPase"/>
</dbReference>
<dbReference type="GO" id="GO:0005737">
    <property type="term" value="C:cytoplasm"/>
    <property type="evidence" value="ECO:0007669"/>
    <property type="project" value="UniProtKB-SubCell"/>
</dbReference>
<dbReference type="GO" id="GO:0005524">
    <property type="term" value="F:ATP binding"/>
    <property type="evidence" value="ECO:0007669"/>
    <property type="project" value="UniProtKB-UniRule"/>
</dbReference>
<dbReference type="InterPro" id="IPR013317">
    <property type="entry name" value="DnaA_dom"/>
</dbReference>
<proteinExistence type="inferred from homology"/>
<dbReference type="GO" id="GO:0005886">
    <property type="term" value="C:plasma membrane"/>
    <property type="evidence" value="ECO:0007669"/>
    <property type="project" value="TreeGrafter"/>
</dbReference>
<accession>A0A124IW77</accession>
<dbReference type="Proteomes" id="UP000053557">
    <property type="component" value="Unassembled WGS sequence"/>
</dbReference>
<feature type="region of interest" description="Domain III, AAA+ region" evidence="8">
    <location>
        <begin position="100"/>
        <end position="316"/>
    </location>
</feature>
<evidence type="ECO:0000256" key="9">
    <source>
        <dbReference type="NCBIfam" id="TIGR00362"/>
    </source>
</evidence>
<dbReference type="InterPro" id="IPR013159">
    <property type="entry name" value="DnaA_C"/>
</dbReference>
<evidence type="ECO:0000256" key="8">
    <source>
        <dbReference type="HAMAP-Rule" id="MF_00377"/>
    </source>
</evidence>
<feature type="region of interest" description="Domain IV, binds dsDNA" evidence="8">
    <location>
        <begin position="317"/>
        <end position="441"/>
    </location>
</feature>
<feature type="binding site" evidence="8">
    <location>
        <position position="147"/>
    </location>
    <ligand>
        <name>ATP</name>
        <dbReference type="ChEBI" id="CHEBI:30616"/>
    </ligand>
</feature>
<protein>
    <recommendedName>
        <fullName evidence="8 9">Chromosomal replication initiator protein DnaA</fullName>
    </recommendedName>
</protein>
<gene>
    <name evidence="8" type="primary">dnaA</name>
    <name evidence="14" type="ORF">ATW55_00105</name>
</gene>
<dbReference type="Gene3D" id="3.40.50.300">
    <property type="entry name" value="P-loop containing nucleotide triphosphate hydrolases"/>
    <property type="match status" value="1"/>
</dbReference>
<dbReference type="PRINTS" id="PR00051">
    <property type="entry name" value="DNAA"/>
</dbReference>
<dbReference type="CDD" id="cd00009">
    <property type="entry name" value="AAA"/>
    <property type="match status" value="1"/>
</dbReference>
<evidence type="ECO:0000256" key="4">
    <source>
        <dbReference type="ARBA" id="ARBA00022741"/>
    </source>
</evidence>
<keyword evidence="6 8" id="KW-0446">Lipid-binding</keyword>
<evidence type="ECO:0000259" key="13">
    <source>
        <dbReference type="SMART" id="SM00760"/>
    </source>
</evidence>
<evidence type="ECO:0000256" key="3">
    <source>
        <dbReference type="ARBA" id="ARBA00022705"/>
    </source>
</evidence>
<comment type="domain">
    <text evidence="8">Domain I is involved in oligomerization and binding regulators, domain II is flexibile and of varying length in different bacteria, domain III forms the AAA+ region, while domain IV binds dsDNA.</text>
</comment>
<dbReference type="SUPFAM" id="SSF48295">
    <property type="entry name" value="TrpR-like"/>
    <property type="match status" value="1"/>
</dbReference>
<dbReference type="SMART" id="SM00760">
    <property type="entry name" value="Bac_DnaA_C"/>
    <property type="match status" value="1"/>
</dbReference>
<dbReference type="EMBL" id="LPVJ01000011">
    <property type="protein sequence ID" value="KUO96529.1"/>
    <property type="molecule type" value="Genomic_DNA"/>
</dbReference>
<dbReference type="FunFam" id="1.10.8.60:FF:000003">
    <property type="entry name" value="Chromosomal replication initiator protein DnaA"/>
    <property type="match status" value="1"/>
</dbReference>